<keyword evidence="3" id="KW-1185">Reference proteome</keyword>
<dbReference type="InterPro" id="IPR052909">
    <property type="entry name" value="Transposase_6_like"/>
</dbReference>
<dbReference type="PANTHER" id="PTHR46637:SF1">
    <property type="entry name" value="BLL5188 PROTEIN"/>
    <property type="match status" value="1"/>
</dbReference>
<evidence type="ECO:0000313" key="2">
    <source>
        <dbReference type="EMBL" id="VTZ49686.1"/>
    </source>
</evidence>
<dbReference type="EMBL" id="CABFMQ020000074">
    <property type="protein sequence ID" value="VTZ49686.1"/>
    <property type="molecule type" value="Genomic_DNA"/>
</dbReference>
<evidence type="ECO:0000259" key="1">
    <source>
        <dbReference type="Pfam" id="PF13340"/>
    </source>
</evidence>
<organism evidence="2 3">
    <name type="scientific">Methylocella tundrae</name>
    <dbReference type="NCBI Taxonomy" id="227605"/>
    <lineage>
        <taxon>Bacteria</taxon>
        <taxon>Pseudomonadati</taxon>
        <taxon>Pseudomonadota</taxon>
        <taxon>Alphaproteobacteria</taxon>
        <taxon>Hyphomicrobiales</taxon>
        <taxon>Beijerinckiaceae</taxon>
        <taxon>Methylocella</taxon>
    </lineage>
</organism>
<dbReference type="InterPro" id="IPR025161">
    <property type="entry name" value="IS402-like_dom"/>
</dbReference>
<dbReference type="Pfam" id="PF13340">
    <property type="entry name" value="DUF4096"/>
    <property type="match status" value="1"/>
</dbReference>
<dbReference type="AlphaFoldDB" id="A0A8B6M4G9"/>
<accession>A0A8B6M4G9</accession>
<name>A0A8B6M4G9_METTU</name>
<reference evidence="2 3" key="1">
    <citation type="submission" date="2019-05" db="EMBL/GenBank/DDBJ databases">
        <authorList>
            <person name="Farhan Ul Haque M."/>
        </authorList>
    </citation>
    <scope>NUCLEOTIDE SEQUENCE [LARGE SCALE GENOMIC DNA]</scope>
    <source>
        <strain evidence="2">2</strain>
    </source>
</reference>
<dbReference type="NCBIfam" id="NF033580">
    <property type="entry name" value="transpos_IS5_3"/>
    <property type="match status" value="1"/>
</dbReference>
<dbReference type="Proteomes" id="UP000485880">
    <property type="component" value="Unassembled WGS sequence"/>
</dbReference>
<proteinExistence type="predicted"/>
<dbReference type="PANTHER" id="PTHR46637">
    <property type="entry name" value="TIS1421-TRANSPOSASE PROTEIN A"/>
    <property type="match status" value="1"/>
</dbReference>
<protein>
    <submittedName>
        <fullName evidence="2">Transposase</fullName>
    </submittedName>
</protein>
<comment type="caution">
    <text evidence="2">The sequence shown here is derived from an EMBL/GenBank/DDBJ whole genome shotgun (WGS) entry which is preliminary data.</text>
</comment>
<sequence>MARFDLTDFEWSVIEPLLPNKPRGVPRVDDRRVLNGIFWRLRTGAPWADIPRRYGPHTTCVNRFNRWRKAGVWNRILKGVSKAYDGDIQMIDSSSIRVHQHAANTQKKSTDPIAWVARGAA</sequence>
<gene>
    <name evidence="2" type="ORF">MPC4_180092</name>
</gene>
<feature type="domain" description="Insertion element IS402-like" evidence="1">
    <location>
        <begin position="6"/>
        <end position="76"/>
    </location>
</feature>
<evidence type="ECO:0000313" key="3">
    <source>
        <dbReference type="Proteomes" id="UP000485880"/>
    </source>
</evidence>